<evidence type="ECO:0000259" key="2">
    <source>
        <dbReference type="SMART" id="SM00849"/>
    </source>
</evidence>
<reference evidence="4 5" key="1">
    <citation type="submission" date="2020-02" db="EMBL/GenBank/DDBJ databases">
        <title>Sequencing the genomes of 1000 actinobacteria strains.</title>
        <authorList>
            <person name="Klenk H.-P."/>
        </authorList>
    </citation>
    <scope>NUCLEOTIDE SEQUENCE [LARGE SCALE GENOMIC DNA]</scope>
    <source>
        <strain evidence="4 5">DSM 19609</strain>
    </source>
</reference>
<name>A0ABX0SKQ3_9ACTN</name>
<comment type="caution">
    <text evidence="4">The sequence shown here is derived from an EMBL/GenBank/DDBJ whole genome shotgun (WGS) entry which is preliminary data.</text>
</comment>
<feature type="domain" description="Metallo-beta-lactamase" evidence="2">
    <location>
        <begin position="18"/>
        <end position="231"/>
    </location>
</feature>
<dbReference type="InterPro" id="IPR036866">
    <property type="entry name" value="RibonucZ/Hydroxyglut_hydro"/>
</dbReference>
<gene>
    <name evidence="4" type="ORF">FB473_003252</name>
</gene>
<dbReference type="EMBL" id="JAAMOZ010000004">
    <property type="protein sequence ID" value="NIH58555.1"/>
    <property type="molecule type" value="Genomic_DNA"/>
</dbReference>
<dbReference type="SUPFAM" id="SSF56281">
    <property type="entry name" value="Metallo-hydrolase/oxidoreductase"/>
    <property type="match status" value="1"/>
</dbReference>
<dbReference type="SMART" id="SM00849">
    <property type="entry name" value="Lactamase_B"/>
    <property type="match status" value="1"/>
</dbReference>
<dbReference type="InterPro" id="IPR050698">
    <property type="entry name" value="MBL"/>
</dbReference>
<sequence>MSTQHMTLTFLGGAGTVTGSKFLLTAGGKRILVDAGLFQGRKRLRELNWERFPTNPASLDAIVLTHAHMDHCGYLPSLVKQGFNGPVLATEGTCRLAAIVLRDAAHVQETEAADAARGGYSRHESPQPLYTTDDVERTLPLFRAVPIHEDLSLGGGTSMRLWRAGHILGSASIRIWLDGSGPDEDAVVFSGDLGRTRHPVLADREVPDGAPTVLVESTYGDREHPDVSPPHEEFADLVRRTVGRGGSVLIPAFAVDRTELVLLTIQQLMEEGRIPEGIPIWVNSPMGLAALDVYRDPAMADEIGPEFRGRDFVDLPTLREARATEASIALNNPDRPSIIVSSSGMATGGRIVHHLEHMLPDPRNAVVFTGYQAEGTRGRALVDGASELKMYGRYVPVRAEVLQDSEFSVHADASELVDWLRAMNPRPRTVHCVHGEPDSASALARRIRDELDITAVVPAMDEVVRA</sequence>
<feature type="domain" description="Beta-Casp" evidence="3">
    <location>
        <begin position="258"/>
        <end position="381"/>
    </location>
</feature>
<protein>
    <submittedName>
        <fullName evidence="4">Metallo-beta-lactamase family protein</fullName>
    </submittedName>
</protein>
<dbReference type="RefSeq" id="WP_167171216.1">
    <property type="nucleotide sequence ID" value="NZ_BAAAOO010000006.1"/>
</dbReference>
<accession>A0ABX0SKQ3</accession>
<dbReference type="InterPro" id="IPR001279">
    <property type="entry name" value="Metallo-B-lactamas"/>
</dbReference>
<dbReference type="SMART" id="SM01027">
    <property type="entry name" value="Beta-Casp"/>
    <property type="match status" value="1"/>
</dbReference>
<organism evidence="4 5">
    <name type="scientific">Brooklawnia cerclae</name>
    <dbReference type="NCBI Taxonomy" id="349934"/>
    <lineage>
        <taxon>Bacteria</taxon>
        <taxon>Bacillati</taxon>
        <taxon>Actinomycetota</taxon>
        <taxon>Actinomycetes</taxon>
        <taxon>Propionibacteriales</taxon>
        <taxon>Propionibacteriaceae</taxon>
        <taxon>Brooklawnia</taxon>
    </lineage>
</organism>
<dbReference type="Proteomes" id="UP000749311">
    <property type="component" value="Unassembled WGS sequence"/>
</dbReference>
<dbReference type="Gene3D" id="3.40.50.10890">
    <property type="match status" value="1"/>
</dbReference>
<evidence type="ECO:0000259" key="3">
    <source>
        <dbReference type="SMART" id="SM01027"/>
    </source>
</evidence>
<dbReference type="Pfam" id="PF07521">
    <property type="entry name" value="RMMBL"/>
    <property type="match status" value="1"/>
</dbReference>
<dbReference type="PANTHER" id="PTHR11203:SF37">
    <property type="entry name" value="INTEGRATOR COMPLEX SUBUNIT 11"/>
    <property type="match status" value="1"/>
</dbReference>
<keyword evidence="1" id="KW-0378">Hydrolase</keyword>
<dbReference type="InterPro" id="IPR022712">
    <property type="entry name" value="Beta_Casp"/>
</dbReference>
<dbReference type="Pfam" id="PF10996">
    <property type="entry name" value="Beta-Casp"/>
    <property type="match status" value="1"/>
</dbReference>
<evidence type="ECO:0000313" key="5">
    <source>
        <dbReference type="Proteomes" id="UP000749311"/>
    </source>
</evidence>
<keyword evidence="5" id="KW-1185">Reference proteome</keyword>
<proteinExistence type="predicted"/>
<dbReference type="PANTHER" id="PTHR11203">
    <property type="entry name" value="CLEAVAGE AND POLYADENYLATION SPECIFICITY FACTOR FAMILY MEMBER"/>
    <property type="match status" value="1"/>
</dbReference>
<evidence type="ECO:0000313" key="4">
    <source>
        <dbReference type="EMBL" id="NIH58555.1"/>
    </source>
</evidence>
<evidence type="ECO:0000256" key="1">
    <source>
        <dbReference type="ARBA" id="ARBA00022801"/>
    </source>
</evidence>
<dbReference type="CDD" id="cd16295">
    <property type="entry name" value="TTHA0252-CPSF-like_MBL-fold"/>
    <property type="match status" value="1"/>
</dbReference>
<dbReference type="InterPro" id="IPR011108">
    <property type="entry name" value="RMMBL"/>
</dbReference>
<dbReference type="Pfam" id="PF00753">
    <property type="entry name" value="Lactamase_B"/>
    <property type="match status" value="1"/>
</dbReference>
<dbReference type="Gene3D" id="3.60.15.10">
    <property type="entry name" value="Ribonuclease Z/Hydroxyacylglutathione hydrolase-like"/>
    <property type="match status" value="1"/>
</dbReference>